<dbReference type="InterPro" id="IPR011545">
    <property type="entry name" value="DEAD/DEAH_box_helicase_dom"/>
</dbReference>
<dbReference type="InterPro" id="IPR014001">
    <property type="entry name" value="Helicase_ATP-bd"/>
</dbReference>
<dbReference type="GO" id="GO:0005524">
    <property type="term" value="F:ATP binding"/>
    <property type="evidence" value="ECO:0007669"/>
    <property type="project" value="UniProtKB-KW"/>
</dbReference>
<accession>A0A6C0KPC3</accession>
<dbReference type="SMART" id="SM00490">
    <property type="entry name" value="HELICc"/>
    <property type="match status" value="1"/>
</dbReference>
<dbReference type="InterPro" id="IPR050079">
    <property type="entry name" value="DEAD_box_RNA_helicase"/>
</dbReference>
<dbReference type="PROSITE" id="PS51194">
    <property type="entry name" value="HELICASE_CTER"/>
    <property type="match status" value="1"/>
</dbReference>
<dbReference type="CDD" id="cd18787">
    <property type="entry name" value="SF2_C_DEAD"/>
    <property type="match status" value="1"/>
</dbReference>
<evidence type="ECO:0000256" key="2">
    <source>
        <dbReference type="ARBA" id="ARBA00022741"/>
    </source>
</evidence>
<feature type="domain" description="Helicase ATP-binding" evidence="7">
    <location>
        <begin position="71"/>
        <end position="242"/>
    </location>
</feature>
<evidence type="ECO:0000256" key="3">
    <source>
        <dbReference type="ARBA" id="ARBA00022801"/>
    </source>
</evidence>
<dbReference type="EMBL" id="MN740936">
    <property type="protein sequence ID" value="QHU18550.1"/>
    <property type="molecule type" value="Genomic_DNA"/>
</dbReference>
<keyword evidence="6" id="KW-0694">RNA-binding</keyword>
<dbReference type="GO" id="GO:0003723">
    <property type="term" value="F:RNA binding"/>
    <property type="evidence" value="ECO:0007669"/>
    <property type="project" value="UniProtKB-KW"/>
</dbReference>
<dbReference type="GO" id="GO:0005829">
    <property type="term" value="C:cytosol"/>
    <property type="evidence" value="ECO:0007669"/>
    <property type="project" value="TreeGrafter"/>
</dbReference>
<feature type="domain" description="DEAD-box RNA helicase Q" evidence="9">
    <location>
        <begin position="40"/>
        <end position="68"/>
    </location>
</feature>
<dbReference type="PROSITE" id="PS51192">
    <property type="entry name" value="HELICASE_ATP_BIND_1"/>
    <property type="match status" value="1"/>
</dbReference>
<evidence type="ECO:0000259" key="7">
    <source>
        <dbReference type="PROSITE" id="PS51192"/>
    </source>
</evidence>
<reference evidence="10" key="1">
    <citation type="journal article" date="2020" name="Nature">
        <title>Giant virus diversity and host interactions through global metagenomics.</title>
        <authorList>
            <person name="Schulz F."/>
            <person name="Roux S."/>
            <person name="Paez-Espino D."/>
            <person name="Jungbluth S."/>
            <person name="Walsh D.A."/>
            <person name="Denef V.J."/>
            <person name="McMahon K.D."/>
            <person name="Konstantinidis K.T."/>
            <person name="Eloe-Fadrosh E.A."/>
            <person name="Kyrpides N.C."/>
            <person name="Woyke T."/>
        </authorList>
    </citation>
    <scope>NUCLEOTIDE SEQUENCE</scope>
    <source>
        <strain evidence="10">GVMAG-S-3300013006-158</strain>
    </source>
</reference>
<keyword evidence="2" id="KW-0547">Nucleotide-binding</keyword>
<dbReference type="Gene3D" id="3.40.50.300">
    <property type="entry name" value="P-loop containing nucleotide triphosphate hydrolases"/>
    <property type="match status" value="2"/>
</dbReference>
<feature type="domain" description="Helicase C-terminal" evidence="8">
    <location>
        <begin position="253"/>
        <end position="414"/>
    </location>
</feature>
<dbReference type="SMART" id="SM00487">
    <property type="entry name" value="DEXDc"/>
    <property type="match status" value="1"/>
</dbReference>
<keyword evidence="3" id="KW-0378">Hydrolase</keyword>
<sequence length="417" mass="46685">MNIKITYPYSSEMSSDSASASASASAAPPPVLQDELKSYDTFDTMSLQDDLIRGIYAYGFENPSKIQKVSIVPMSKNRDILAQSQSGTGKTGAFVIGSLSTIDTSINAPQVLVLCPTRELSQQTDKVAKALGRFMGLKVLSATGGNALRNDIMTLKAGVHFVVGTPGRVYDLIRRGDLTVDQIRYVILDEADQMLEDLFLEQVKCIMGMNFPGFFHLAFFSATMPPNVVQVAEEYLNDPVRILLPPDEVTLDGIKQYYVELDHEEWKLSVILDLYQHLAVNQSLIYVNKRQKVEWLAKQLSSQGFTLEYIHGEMEVAERKKRMEDFRSGSVRVLISTDLLARGIDVQQVSHVINYELPPQRENYVHRIGRSGRYGRKGIAINLVTKDERLMLREIEETYSTSIVELPDNLGSLGMDS</sequence>
<protein>
    <recommendedName>
        <fullName evidence="1">RNA helicase</fullName>
        <ecNumber evidence="1">3.6.4.13</ecNumber>
    </recommendedName>
</protein>
<dbReference type="AlphaFoldDB" id="A0A6C0KPC3"/>
<dbReference type="FunFam" id="3.40.50.300:FF:000031">
    <property type="entry name" value="Eukaryotic initiation factor 4A-III"/>
    <property type="match status" value="1"/>
</dbReference>
<organism evidence="10">
    <name type="scientific">viral metagenome</name>
    <dbReference type="NCBI Taxonomy" id="1070528"/>
    <lineage>
        <taxon>unclassified sequences</taxon>
        <taxon>metagenomes</taxon>
        <taxon>organismal metagenomes</taxon>
    </lineage>
</organism>
<dbReference type="PANTHER" id="PTHR47959:SF1">
    <property type="entry name" value="ATP-DEPENDENT RNA HELICASE DBPA"/>
    <property type="match status" value="1"/>
</dbReference>
<dbReference type="Pfam" id="PF00271">
    <property type="entry name" value="Helicase_C"/>
    <property type="match status" value="1"/>
</dbReference>
<evidence type="ECO:0000256" key="6">
    <source>
        <dbReference type="ARBA" id="ARBA00022884"/>
    </source>
</evidence>
<dbReference type="InterPro" id="IPR014014">
    <property type="entry name" value="RNA_helicase_DEAD_Q_motif"/>
</dbReference>
<dbReference type="GO" id="GO:0003724">
    <property type="term" value="F:RNA helicase activity"/>
    <property type="evidence" value="ECO:0007669"/>
    <property type="project" value="UniProtKB-EC"/>
</dbReference>
<dbReference type="InterPro" id="IPR001650">
    <property type="entry name" value="Helicase_C-like"/>
</dbReference>
<evidence type="ECO:0000256" key="5">
    <source>
        <dbReference type="ARBA" id="ARBA00022840"/>
    </source>
</evidence>
<evidence type="ECO:0000259" key="9">
    <source>
        <dbReference type="PROSITE" id="PS51195"/>
    </source>
</evidence>
<keyword evidence="5" id="KW-0067">ATP-binding</keyword>
<dbReference type="SUPFAM" id="SSF52540">
    <property type="entry name" value="P-loop containing nucleoside triphosphate hydrolases"/>
    <property type="match status" value="1"/>
</dbReference>
<evidence type="ECO:0000256" key="4">
    <source>
        <dbReference type="ARBA" id="ARBA00022806"/>
    </source>
</evidence>
<dbReference type="Pfam" id="PF00270">
    <property type="entry name" value="DEAD"/>
    <property type="match status" value="1"/>
</dbReference>
<proteinExistence type="predicted"/>
<dbReference type="PANTHER" id="PTHR47959">
    <property type="entry name" value="ATP-DEPENDENT RNA HELICASE RHLE-RELATED"/>
    <property type="match status" value="1"/>
</dbReference>
<name>A0A6C0KPC3_9ZZZZ</name>
<evidence type="ECO:0000313" key="10">
    <source>
        <dbReference type="EMBL" id="QHU18550.1"/>
    </source>
</evidence>
<evidence type="ECO:0000259" key="8">
    <source>
        <dbReference type="PROSITE" id="PS51194"/>
    </source>
</evidence>
<dbReference type="InterPro" id="IPR027417">
    <property type="entry name" value="P-loop_NTPase"/>
</dbReference>
<dbReference type="PROSITE" id="PS51195">
    <property type="entry name" value="Q_MOTIF"/>
    <property type="match status" value="1"/>
</dbReference>
<evidence type="ECO:0000256" key="1">
    <source>
        <dbReference type="ARBA" id="ARBA00012552"/>
    </source>
</evidence>
<dbReference type="GO" id="GO:0016787">
    <property type="term" value="F:hydrolase activity"/>
    <property type="evidence" value="ECO:0007669"/>
    <property type="project" value="UniProtKB-KW"/>
</dbReference>
<dbReference type="EC" id="3.6.4.13" evidence="1"/>
<keyword evidence="4" id="KW-0347">Helicase</keyword>